<feature type="region of interest" description="Disordered" evidence="1">
    <location>
        <begin position="119"/>
        <end position="141"/>
    </location>
</feature>
<keyword evidence="2" id="KW-0732">Signal</keyword>
<dbReference type="Proteomes" id="UP000019275">
    <property type="component" value="Unassembled WGS sequence"/>
</dbReference>
<evidence type="ECO:0000313" key="5">
    <source>
        <dbReference type="Proteomes" id="UP000019275"/>
    </source>
</evidence>
<dbReference type="RefSeq" id="WP_013620569.1">
    <property type="nucleotide sequence ID" value="NZ_ARZX01000014.1"/>
</dbReference>
<accession>A0ABN0RMF8</accession>
<dbReference type="PROSITE" id="PS51257">
    <property type="entry name" value="PROKAR_LIPOPROTEIN"/>
    <property type="match status" value="1"/>
</dbReference>
<name>A0ABN0RMF8_9FLAO</name>
<organism evidence="4 5">
    <name type="scientific">Cellulophaga geojensis KL-A</name>
    <dbReference type="NCBI Taxonomy" id="1328323"/>
    <lineage>
        <taxon>Bacteria</taxon>
        <taxon>Pseudomonadati</taxon>
        <taxon>Bacteroidota</taxon>
        <taxon>Flavobacteriia</taxon>
        <taxon>Flavobacteriales</taxon>
        <taxon>Flavobacteriaceae</taxon>
        <taxon>Cellulophaga</taxon>
    </lineage>
</organism>
<dbReference type="Pfam" id="PF14129">
    <property type="entry name" value="DUF4296"/>
    <property type="match status" value="1"/>
</dbReference>
<protein>
    <recommendedName>
        <fullName evidence="3">DUF4296 domain-containing protein</fullName>
    </recommendedName>
</protein>
<comment type="caution">
    <text evidence="4">The sequence shown here is derived from an EMBL/GenBank/DDBJ whole genome shotgun (WGS) entry which is preliminary data.</text>
</comment>
<evidence type="ECO:0000259" key="3">
    <source>
        <dbReference type="Pfam" id="PF14129"/>
    </source>
</evidence>
<reference evidence="4 5" key="1">
    <citation type="journal article" date="2014" name="Genome Announc.">
        <title>Draft Genome Sequence of the Carrageenan-Degrading Bacterium Cellulophaga sp. Strain KL-A, Isolated from Decaying Marine Algae.</title>
        <authorList>
            <person name="Shan D."/>
            <person name="Ying J."/>
            <person name="Li X."/>
            <person name="Gao Z."/>
            <person name="Wei G."/>
            <person name="Shao Z."/>
        </authorList>
    </citation>
    <scope>NUCLEOTIDE SEQUENCE [LARGE SCALE GENOMIC DNA]</scope>
    <source>
        <strain evidence="4 5">KL-A</strain>
    </source>
</reference>
<evidence type="ECO:0000256" key="1">
    <source>
        <dbReference type="SAM" id="MobiDB-lite"/>
    </source>
</evidence>
<gene>
    <name evidence="4" type="ORF">KLA_11230</name>
</gene>
<feature type="signal peptide" evidence="2">
    <location>
        <begin position="1"/>
        <end position="20"/>
    </location>
</feature>
<keyword evidence="5" id="KW-1185">Reference proteome</keyword>
<evidence type="ECO:0000313" key="4">
    <source>
        <dbReference type="EMBL" id="EWH13113.1"/>
    </source>
</evidence>
<dbReference type="EMBL" id="ARZX01000014">
    <property type="protein sequence ID" value="EWH13113.1"/>
    <property type="molecule type" value="Genomic_DNA"/>
</dbReference>
<dbReference type="InterPro" id="IPR025381">
    <property type="entry name" value="DUF4296"/>
</dbReference>
<sequence>MKKFLTLLLVIATVASCAESAIKKPDNLISEEEMVDILYDLALITAAKNTNSNVLVENNVKTMPYIYKKYNIDSTQFADSDIYYAANPVVYEGFYKEIQRKLDTIRTQLDRKRELKADSIAASRKKNPEKLKVAPVKAGKK</sequence>
<feature type="domain" description="DUF4296" evidence="3">
    <location>
        <begin position="25"/>
        <end position="106"/>
    </location>
</feature>
<evidence type="ECO:0000256" key="2">
    <source>
        <dbReference type="SAM" id="SignalP"/>
    </source>
</evidence>
<feature type="chain" id="PRO_5046260317" description="DUF4296 domain-containing protein" evidence="2">
    <location>
        <begin position="21"/>
        <end position="141"/>
    </location>
</feature>
<proteinExistence type="predicted"/>